<feature type="active site" description="Nucleophile" evidence="3">
    <location>
        <position position="27"/>
    </location>
</feature>
<evidence type="ECO:0000256" key="3">
    <source>
        <dbReference type="PIRSR" id="PIRSR000077-1"/>
    </source>
</evidence>
<name>A0A7S3I681_9SPIT</name>
<dbReference type="PANTHER" id="PTHR46115">
    <property type="entry name" value="THIOREDOXIN-LIKE PROTEIN 1"/>
    <property type="match status" value="1"/>
</dbReference>
<dbReference type="InterPro" id="IPR005746">
    <property type="entry name" value="Thioredoxin"/>
</dbReference>
<feature type="active site" description="Nucleophile" evidence="3">
    <location>
        <position position="30"/>
    </location>
</feature>
<dbReference type="EMBL" id="HBIE01030126">
    <property type="protein sequence ID" value="CAE0314109.1"/>
    <property type="molecule type" value="Transcribed_RNA"/>
</dbReference>
<dbReference type="CDD" id="cd02947">
    <property type="entry name" value="TRX_family"/>
    <property type="match status" value="1"/>
</dbReference>
<dbReference type="InterPro" id="IPR036249">
    <property type="entry name" value="Thioredoxin-like_sf"/>
</dbReference>
<dbReference type="PROSITE" id="PS51352">
    <property type="entry name" value="THIOREDOXIN_2"/>
    <property type="match status" value="1"/>
</dbReference>
<sequence>MIKDQGDFDQTIAQNKLVVVDFTATWCGPCQRIAPFFTELATKNPDVEFVKVDVDECDEVAASCGVQSMPTFHFYKDGKMIHSFSGANSDVLASKVAELK</sequence>
<feature type="site" description="Deprotonates C-terminal active site Cys" evidence="3">
    <location>
        <position position="21"/>
    </location>
</feature>
<protein>
    <recommendedName>
        <fullName evidence="2">Thioredoxin</fullName>
    </recommendedName>
</protein>
<dbReference type="Pfam" id="PF00085">
    <property type="entry name" value="Thioredoxin"/>
    <property type="match status" value="1"/>
</dbReference>
<dbReference type="InterPro" id="IPR013766">
    <property type="entry name" value="Thioredoxin_domain"/>
</dbReference>
<dbReference type="GO" id="GO:0015035">
    <property type="term" value="F:protein-disulfide reductase activity"/>
    <property type="evidence" value="ECO:0007669"/>
    <property type="project" value="InterPro"/>
</dbReference>
<evidence type="ECO:0000313" key="6">
    <source>
        <dbReference type="EMBL" id="CAE0314109.1"/>
    </source>
</evidence>
<keyword evidence="4" id="KW-0676">Redox-active center</keyword>
<dbReference type="InterPro" id="IPR017937">
    <property type="entry name" value="Thioredoxin_CS"/>
</dbReference>
<evidence type="ECO:0000256" key="1">
    <source>
        <dbReference type="ARBA" id="ARBA00023157"/>
    </source>
</evidence>
<dbReference type="FunFam" id="3.40.30.10:FF:000245">
    <property type="entry name" value="Thioredoxin"/>
    <property type="match status" value="1"/>
</dbReference>
<accession>A0A7S3I681</accession>
<keyword evidence="1 4" id="KW-1015">Disulfide bond</keyword>
<proteinExistence type="inferred from homology"/>
<reference evidence="6" key="1">
    <citation type="submission" date="2021-01" db="EMBL/GenBank/DDBJ databases">
        <authorList>
            <person name="Corre E."/>
            <person name="Pelletier E."/>
            <person name="Niang G."/>
            <person name="Scheremetjew M."/>
            <person name="Finn R."/>
            <person name="Kale V."/>
            <person name="Holt S."/>
            <person name="Cochrane G."/>
            <person name="Meng A."/>
            <person name="Brown T."/>
            <person name="Cohen L."/>
        </authorList>
    </citation>
    <scope>NUCLEOTIDE SEQUENCE</scope>
    <source>
        <strain evidence="6">Fehren 1</strain>
    </source>
</reference>
<dbReference type="PIRSF" id="PIRSF000077">
    <property type="entry name" value="Thioredoxin"/>
    <property type="match status" value="1"/>
</dbReference>
<feature type="site" description="Contributes to redox potential value" evidence="3">
    <location>
        <position position="29"/>
    </location>
</feature>
<dbReference type="SUPFAM" id="SSF52833">
    <property type="entry name" value="Thioredoxin-like"/>
    <property type="match status" value="1"/>
</dbReference>
<dbReference type="PRINTS" id="PR00421">
    <property type="entry name" value="THIOREDOXIN"/>
</dbReference>
<gene>
    <name evidence="6" type="ORF">FEHR0123_LOCUS9033</name>
</gene>
<organism evidence="6">
    <name type="scientific">Favella ehrenbergii</name>
    <dbReference type="NCBI Taxonomy" id="182087"/>
    <lineage>
        <taxon>Eukaryota</taxon>
        <taxon>Sar</taxon>
        <taxon>Alveolata</taxon>
        <taxon>Ciliophora</taxon>
        <taxon>Intramacronucleata</taxon>
        <taxon>Spirotrichea</taxon>
        <taxon>Choreotrichia</taxon>
        <taxon>Tintinnida</taxon>
        <taxon>Xystonellidae</taxon>
        <taxon>Favella</taxon>
    </lineage>
</organism>
<feature type="disulfide bond" description="Redox-active" evidence="4">
    <location>
        <begin position="27"/>
        <end position="30"/>
    </location>
</feature>
<dbReference type="PROSITE" id="PS00194">
    <property type="entry name" value="THIOREDOXIN_1"/>
    <property type="match status" value="1"/>
</dbReference>
<feature type="site" description="Contributes to redox potential value" evidence="3">
    <location>
        <position position="28"/>
    </location>
</feature>
<evidence type="ECO:0000259" key="5">
    <source>
        <dbReference type="PROSITE" id="PS51352"/>
    </source>
</evidence>
<evidence type="ECO:0000256" key="2">
    <source>
        <dbReference type="PIRNR" id="PIRNR000077"/>
    </source>
</evidence>
<dbReference type="AlphaFoldDB" id="A0A7S3I681"/>
<evidence type="ECO:0000256" key="4">
    <source>
        <dbReference type="PIRSR" id="PIRSR000077-4"/>
    </source>
</evidence>
<comment type="similarity">
    <text evidence="2">Belongs to the thioredoxin family.</text>
</comment>
<feature type="domain" description="Thioredoxin" evidence="5">
    <location>
        <begin position="1"/>
        <end position="100"/>
    </location>
</feature>
<dbReference type="Gene3D" id="3.40.30.10">
    <property type="entry name" value="Glutaredoxin"/>
    <property type="match status" value="1"/>
</dbReference>